<dbReference type="OrthoDB" id="7289984at2759"/>
<name>A0A2D3V5C3_9PEZI</name>
<dbReference type="PANTHER" id="PTHR45458">
    <property type="entry name" value="SHORT-CHAIN DEHYDROGENASE/REDUCTASE SDR"/>
    <property type="match status" value="1"/>
</dbReference>
<accession>A0A2D3V5C3</accession>
<dbReference type="GO" id="GO:0016616">
    <property type="term" value="F:oxidoreductase activity, acting on the CH-OH group of donors, NAD or NADP as acceptor"/>
    <property type="evidence" value="ECO:0007669"/>
    <property type="project" value="TreeGrafter"/>
</dbReference>
<dbReference type="GeneID" id="35601644"/>
<dbReference type="RefSeq" id="XP_023627539.1">
    <property type="nucleotide sequence ID" value="XM_023771771.1"/>
</dbReference>
<dbReference type="InterPro" id="IPR052184">
    <property type="entry name" value="SDR_enzymes"/>
</dbReference>
<dbReference type="EMBL" id="FJUY01000009">
    <property type="protein sequence ID" value="CZT20650.1"/>
    <property type="molecule type" value="Genomic_DNA"/>
</dbReference>
<dbReference type="PRINTS" id="PR00081">
    <property type="entry name" value="GDHRDH"/>
</dbReference>
<proteinExistence type="predicted"/>
<dbReference type="PANTHER" id="PTHR45458:SF3">
    <property type="entry name" value="CHAIN DEHYDROGENASE (ATSC), PUTATIVE-RELATED"/>
    <property type="match status" value="1"/>
</dbReference>
<dbReference type="Pfam" id="PF00106">
    <property type="entry name" value="adh_short"/>
    <property type="match status" value="1"/>
</dbReference>
<dbReference type="AlphaFoldDB" id="A0A2D3V5C3"/>
<protein>
    <submittedName>
        <fullName evidence="1">Related to protoporphyrinogen oxidase</fullName>
    </submittedName>
</protein>
<dbReference type="Proteomes" id="UP000225277">
    <property type="component" value="Unassembled WGS sequence"/>
</dbReference>
<dbReference type="Gene3D" id="3.40.50.720">
    <property type="entry name" value="NAD(P)-binding Rossmann-like Domain"/>
    <property type="match status" value="1"/>
</dbReference>
<sequence length="267" mass="28202">MPSYVVTGASRGLGYAWITHLASLSSNTVIAIVRNKSATEARLSKDGITNIHVLSADVTDIAAVQAAADATATITGGGLDILIHNAALVSERSAFKTPLEMPPQEFEDDLMESFKANVVGASHVLSSFLPLIRKGNVKKMIVTSTGMADEGLVTGFDVAVAAPYSISKAAVNMLVAKYHATVGRSEGILVLAMSPGYVDTSEGKSTSEEDLKVAQAMGAKFAKFAPHFTGPTSPSQSVEDQLKVIERATVEEFGGQFVSHFGNKRWL</sequence>
<dbReference type="SUPFAM" id="SSF51735">
    <property type="entry name" value="NAD(P)-binding Rossmann-fold domains"/>
    <property type="match status" value="1"/>
</dbReference>
<evidence type="ECO:0000313" key="2">
    <source>
        <dbReference type="Proteomes" id="UP000225277"/>
    </source>
</evidence>
<organism evidence="1 2">
    <name type="scientific">Ramularia collo-cygni</name>
    <dbReference type="NCBI Taxonomy" id="112498"/>
    <lineage>
        <taxon>Eukaryota</taxon>
        <taxon>Fungi</taxon>
        <taxon>Dikarya</taxon>
        <taxon>Ascomycota</taxon>
        <taxon>Pezizomycotina</taxon>
        <taxon>Dothideomycetes</taxon>
        <taxon>Dothideomycetidae</taxon>
        <taxon>Mycosphaerellales</taxon>
        <taxon>Mycosphaerellaceae</taxon>
        <taxon>Ramularia</taxon>
    </lineage>
</organism>
<dbReference type="InterPro" id="IPR002347">
    <property type="entry name" value="SDR_fam"/>
</dbReference>
<evidence type="ECO:0000313" key="1">
    <source>
        <dbReference type="EMBL" id="CZT20650.1"/>
    </source>
</evidence>
<gene>
    <name evidence="1" type="ORF">RCC_06508</name>
</gene>
<dbReference type="InterPro" id="IPR036291">
    <property type="entry name" value="NAD(P)-bd_dom_sf"/>
</dbReference>
<reference evidence="1 2" key="1">
    <citation type="submission" date="2016-03" db="EMBL/GenBank/DDBJ databases">
        <authorList>
            <person name="Ploux O."/>
        </authorList>
    </citation>
    <scope>NUCLEOTIDE SEQUENCE [LARGE SCALE GENOMIC DNA]</scope>
    <source>
        <strain evidence="1 2">URUG2</strain>
    </source>
</reference>
<keyword evidence="2" id="KW-1185">Reference proteome</keyword>